<organism evidence="1 2">
    <name type="scientific">Bifidobacterium dolichotidis</name>
    <dbReference type="NCBI Taxonomy" id="2306976"/>
    <lineage>
        <taxon>Bacteria</taxon>
        <taxon>Bacillati</taxon>
        <taxon>Actinomycetota</taxon>
        <taxon>Actinomycetes</taxon>
        <taxon>Bifidobacteriales</taxon>
        <taxon>Bifidobacteriaceae</taxon>
        <taxon>Bifidobacterium</taxon>
    </lineage>
</organism>
<dbReference type="EMBL" id="QXGM01000002">
    <property type="protein sequence ID" value="RSX55043.1"/>
    <property type="molecule type" value="Genomic_DNA"/>
</dbReference>
<keyword evidence="2" id="KW-1185">Reference proteome</keyword>
<name>A0A430FQC1_9BIFI</name>
<dbReference type="Proteomes" id="UP000287609">
    <property type="component" value="Unassembled WGS sequence"/>
</dbReference>
<evidence type="ECO:0000313" key="2">
    <source>
        <dbReference type="Proteomes" id="UP000287609"/>
    </source>
</evidence>
<gene>
    <name evidence="1" type="ORF">D2E26_1097</name>
</gene>
<proteinExistence type="predicted"/>
<dbReference type="AlphaFoldDB" id="A0A430FQC1"/>
<comment type="caution">
    <text evidence="1">The sequence shown here is derived from an EMBL/GenBank/DDBJ whole genome shotgun (WGS) entry which is preliminary data.</text>
</comment>
<evidence type="ECO:0000313" key="1">
    <source>
        <dbReference type="EMBL" id="RSX55043.1"/>
    </source>
</evidence>
<accession>A0A430FQC1</accession>
<reference evidence="1 2" key="1">
    <citation type="submission" date="2018-09" db="EMBL/GenBank/DDBJ databases">
        <title>Characterization of the phylogenetic diversity of five novel species belonging to the genus Bifidobacterium.</title>
        <authorList>
            <person name="Lugli G.A."/>
            <person name="Duranti S."/>
            <person name="Milani C."/>
        </authorList>
    </citation>
    <scope>NUCLEOTIDE SEQUENCE [LARGE SCALE GENOMIC DNA]</scope>
    <source>
        <strain evidence="1 2">2036B</strain>
    </source>
</reference>
<sequence length="68" mass="7535">MKGLCFAILCDLLCNSVQSRRICGRKSREHSLCVQTDQIGGETAHEGSKILEIQALCAPLPDTWWVCT</sequence>
<protein>
    <submittedName>
        <fullName evidence="1">Uncharacterized protein</fullName>
    </submittedName>
</protein>